<reference evidence="1" key="2">
    <citation type="journal article" date="2021" name="Int. J. Syst. Evol. Microbiol.">
        <title>Geomonas silvestris sp. nov., Geomonas paludis sp. nov. and Geomonas limicola sp. nov., isolated from terrestrial environments, and emended description of the genus Geomonas.</title>
        <authorList>
            <person name="Itoh H."/>
            <person name="Xu Z."/>
            <person name="Masuda Y."/>
            <person name="Ushijima N."/>
            <person name="Hayakawa C."/>
            <person name="Shiratori Y."/>
            <person name="Senoo K."/>
        </authorList>
    </citation>
    <scope>NUCLEOTIDE SEQUENCE</scope>
    <source>
        <strain evidence="1">Red736</strain>
    </source>
</reference>
<evidence type="ECO:0000313" key="4">
    <source>
        <dbReference type="Proteomes" id="UP000831485"/>
    </source>
</evidence>
<accession>A0A6V8MU50</accession>
<reference evidence="2" key="3">
    <citation type="submission" date="2022-04" db="EMBL/GenBank/DDBJ databases">
        <authorList>
            <person name="Liu G."/>
        </authorList>
    </citation>
    <scope>NUCLEOTIDE SEQUENCE</scope>
    <source>
        <strain evidence="2">RG22</strain>
    </source>
</reference>
<name>A0A6V8MU50_9BACT</name>
<evidence type="ECO:0000313" key="1">
    <source>
        <dbReference type="EMBL" id="GFO63247.1"/>
    </source>
</evidence>
<dbReference type="Gene3D" id="3.90.1720.10">
    <property type="entry name" value="endopeptidase domain like (from Nostoc punctiforme)"/>
    <property type="match status" value="1"/>
</dbReference>
<dbReference type="InterPro" id="IPR038765">
    <property type="entry name" value="Papain-like_cys_pep_sf"/>
</dbReference>
<dbReference type="Proteomes" id="UP000831485">
    <property type="component" value="Chromosome"/>
</dbReference>
<dbReference type="AlphaFoldDB" id="A0A6V8MU50"/>
<dbReference type="InterPro" id="IPR024453">
    <property type="entry name" value="Peptidase_C92"/>
</dbReference>
<dbReference type="RefSeq" id="WP_183346122.1">
    <property type="nucleotide sequence ID" value="NZ_BLXY01000002.1"/>
</dbReference>
<dbReference type="EMBL" id="BLXY01000002">
    <property type="protein sequence ID" value="GFO63247.1"/>
    <property type="molecule type" value="Genomic_DNA"/>
</dbReference>
<evidence type="ECO:0000313" key="3">
    <source>
        <dbReference type="Proteomes" id="UP000568888"/>
    </source>
</evidence>
<evidence type="ECO:0000313" key="2">
    <source>
        <dbReference type="EMBL" id="UPU38220.1"/>
    </source>
</evidence>
<organism evidence="1 3">
    <name type="scientific">Geomonas paludis</name>
    <dbReference type="NCBI Taxonomy" id="2740185"/>
    <lineage>
        <taxon>Bacteria</taxon>
        <taxon>Pseudomonadati</taxon>
        <taxon>Thermodesulfobacteriota</taxon>
        <taxon>Desulfuromonadia</taxon>
        <taxon>Geobacterales</taxon>
        <taxon>Geobacteraceae</taxon>
        <taxon>Geomonas</taxon>
    </lineage>
</organism>
<keyword evidence="4" id="KW-1185">Reference proteome</keyword>
<dbReference type="SUPFAM" id="SSF54001">
    <property type="entry name" value="Cysteine proteinases"/>
    <property type="match status" value="1"/>
</dbReference>
<gene>
    <name evidence="1" type="primary">yiiX</name>
    <name evidence="1" type="ORF">GMPD_11660</name>
    <name evidence="2" type="ORF">M1B72_11050</name>
</gene>
<evidence type="ECO:0008006" key="5">
    <source>
        <dbReference type="Google" id="ProtNLM"/>
    </source>
</evidence>
<dbReference type="Proteomes" id="UP000568888">
    <property type="component" value="Unassembled WGS sequence"/>
</dbReference>
<sequence length="230" mass="26239">MVNVTLFDMVLLPVRNLLLVLLLLFCTGFSGRKEEGGAIVLPADLRNGDIIFLQSSSRQSSTLEEATHSRWTHTGIILRRDNRWMVAEAAATVKYTPIEEFIGNGKGHRFVTKRLEKSPFGSTDAGPKLAKQVARFLGRPYDIHFKWDDETIYCSELVWKVYQPFVSLSKPQRMRDMDLAGPQAKRMIEERYTRKGQRLNPDETVVTPAAIFNSPRLVQVYDSRDHRGAK</sequence>
<reference evidence="3" key="1">
    <citation type="submission" date="2020-06" db="EMBL/GenBank/DDBJ databases">
        <title>Draft genomic sequecing of Geomonas sp. Red736.</title>
        <authorList>
            <person name="Itoh H."/>
            <person name="Xu Z.X."/>
            <person name="Ushijima N."/>
            <person name="Masuda Y."/>
            <person name="Shiratori Y."/>
            <person name="Senoo K."/>
        </authorList>
    </citation>
    <scope>NUCLEOTIDE SEQUENCE [LARGE SCALE GENOMIC DNA]</scope>
    <source>
        <strain evidence="3">Red736</strain>
    </source>
</reference>
<dbReference type="EMBL" id="CP096574">
    <property type="protein sequence ID" value="UPU38220.1"/>
    <property type="molecule type" value="Genomic_DNA"/>
</dbReference>
<proteinExistence type="predicted"/>
<protein>
    <recommendedName>
        <fullName evidence="5">Peptidoglycan peptidase</fullName>
    </recommendedName>
</protein>
<dbReference type="Pfam" id="PF05708">
    <property type="entry name" value="Peptidase_C92"/>
    <property type="match status" value="1"/>
</dbReference>